<protein>
    <submittedName>
        <fullName evidence="1">Uncharacterized protein</fullName>
    </submittedName>
</protein>
<proteinExistence type="predicted"/>
<evidence type="ECO:0000313" key="1">
    <source>
        <dbReference type="EMBL" id="MPN03163.1"/>
    </source>
</evidence>
<reference evidence="1" key="1">
    <citation type="submission" date="2019-08" db="EMBL/GenBank/DDBJ databases">
        <authorList>
            <person name="Kucharzyk K."/>
            <person name="Murdoch R.W."/>
            <person name="Higgins S."/>
            <person name="Loffler F."/>
        </authorList>
    </citation>
    <scope>NUCLEOTIDE SEQUENCE</scope>
</reference>
<accession>A0A645ERK7</accession>
<gene>
    <name evidence="1" type="ORF">SDC9_150388</name>
</gene>
<comment type="caution">
    <text evidence="1">The sequence shown here is derived from an EMBL/GenBank/DDBJ whole genome shotgun (WGS) entry which is preliminary data.</text>
</comment>
<dbReference type="EMBL" id="VSSQ01049089">
    <property type="protein sequence ID" value="MPN03163.1"/>
    <property type="molecule type" value="Genomic_DNA"/>
</dbReference>
<dbReference type="AlphaFoldDB" id="A0A645ERK7"/>
<sequence>MIPSPEQASHLPPLTLKLNRPFEYPRIFASFVCAYKSLIISNRPVYVAGFDLGVLPIGDWSIFITLSKFSSPRISSCIPGWHFALFKSLASLLYKISLTRELLPEPETPVIHVNTPSGILTSMFLRLFSEAPTTVRYCSPFLLFKGMSIFFLPLKFAPVSLFLQFLISSTDPAHTTFPPSLPAPGPISTI</sequence>
<organism evidence="1">
    <name type="scientific">bioreactor metagenome</name>
    <dbReference type="NCBI Taxonomy" id="1076179"/>
    <lineage>
        <taxon>unclassified sequences</taxon>
        <taxon>metagenomes</taxon>
        <taxon>ecological metagenomes</taxon>
    </lineage>
</organism>
<name>A0A645ERK7_9ZZZZ</name>